<dbReference type="CDD" id="cd00121">
    <property type="entry name" value="MATH"/>
    <property type="match status" value="1"/>
</dbReference>
<dbReference type="SUPFAM" id="SSF54695">
    <property type="entry name" value="POZ domain"/>
    <property type="match status" value="1"/>
</dbReference>
<reference evidence="4" key="1">
    <citation type="journal article" date="2018" name="DNA Res.">
        <title>Multiple hybrid de novo genome assembly of finger millet, an orphan allotetraploid crop.</title>
        <authorList>
            <person name="Hatakeyama M."/>
            <person name="Aluri S."/>
            <person name="Balachadran M.T."/>
            <person name="Sivarajan S.R."/>
            <person name="Patrignani A."/>
            <person name="Gruter S."/>
            <person name="Poveda L."/>
            <person name="Shimizu-Inatsugi R."/>
            <person name="Baeten J."/>
            <person name="Francoijs K.J."/>
            <person name="Nataraja K.N."/>
            <person name="Reddy Y.A.N."/>
            <person name="Phadnis S."/>
            <person name="Ravikumar R.L."/>
            <person name="Schlapbach R."/>
            <person name="Sreeman S.M."/>
            <person name="Shimizu K.K."/>
        </authorList>
    </citation>
    <scope>NUCLEOTIDE SEQUENCE</scope>
</reference>
<dbReference type="Gene3D" id="6.10.250.3030">
    <property type="match status" value="1"/>
</dbReference>
<dbReference type="PANTHER" id="PTHR26379">
    <property type="entry name" value="BTB/POZ AND MATH DOMAIN-CONTAINING PROTEIN 1"/>
    <property type="match status" value="1"/>
</dbReference>
<sequence length="305" mass="34290">MPSASGRRRESASAILADKERGRHDLKYYPNGNNAEWKGHVSVFLVLDEDVPELVSVEYRLSVVAETRALFFIHRKEKLVSKPEIVRKFRGRESWGYSNFAKRQELFNRVRRRNVDTFTIRCDHVVRNGFRTEEAAARVPPSDLHKHLGDLLQSGRGADVMFEVAGERFVAHRCVLGARSPVISAELLGAAATDNAGVVLVEGVEPWAFRALLRYAYTDALPEVDREEEDGLHRELLVAADRYGLERLKLICEDKLCNTIDVGTVETTLALAKKLHCHVLKEACSDFLSRPANLRAVVATRVASE</sequence>
<dbReference type="GO" id="GO:0016567">
    <property type="term" value="P:protein ubiquitination"/>
    <property type="evidence" value="ECO:0007669"/>
    <property type="project" value="InterPro"/>
</dbReference>
<gene>
    <name evidence="4" type="primary">gb18961</name>
    <name evidence="4" type="ORF">PR202_gb18961</name>
</gene>
<dbReference type="AlphaFoldDB" id="A0AAV5F7I6"/>
<comment type="similarity">
    <text evidence="2">Belongs to the Tdpoz family.</text>
</comment>
<evidence type="ECO:0000256" key="2">
    <source>
        <dbReference type="ARBA" id="ARBA00010846"/>
    </source>
</evidence>
<dbReference type="Pfam" id="PF24570">
    <property type="entry name" value="BACK_BPM_SPOP"/>
    <property type="match status" value="1"/>
</dbReference>
<dbReference type="InterPro" id="IPR000210">
    <property type="entry name" value="BTB/POZ_dom"/>
</dbReference>
<keyword evidence="5" id="KW-1185">Reference proteome</keyword>
<evidence type="ECO:0000313" key="4">
    <source>
        <dbReference type="EMBL" id="GJN30637.1"/>
    </source>
</evidence>
<dbReference type="Gene3D" id="2.60.210.10">
    <property type="entry name" value="Apoptosis, Tumor Necrosis Factor Receptor Associated Protein 2, Chain A"/>
    <property type="match status" value="1"/>
</dbReference>
<comment type="pathway">
    <text evidence="1">Protein modification; protein ubiquitination.</text>
</comment>
<dbReference type="InterPro" id="IPR045005">
    <property type="entry name" value="BPM1-6"/>
</dbReference>
<dbReference type="Pfam" id="PF00651">
    <property type="entry name" value="BTB"/>
    <property type="match status" value="1"/>
</dbReference>
<evidence type="ECO:0000313" key="5">
    <source>
        <dbReference type="Proteomes" id="UP001054889"/>
    </source>
</evidence>
<accession>A0AAV5F7I6</accession>
<dbReference type="InterPro" id="IPR056423">
    <property type="entry name" value="BACK_BPM_SPOP"/>
</dbReference>
<protein>
    <recommendedName>
        <fullName evidence="3">BTB domain-containing protein</fullName>
    </recommendedName>
</protein>
<dbReference type="PANTHER" id="PTHR26379:SF518">
    <property type="entry name" value="BTB DOMAIN-CONTAINING PROTEIN"/>
    <property type="match status" value="1"/>
</dbReference>
<evidence type="ECO:0000256" key="1">
    <source>
        <dbReference type="ARBA" id="ARBA00004906"/>
    </source>
</evidence>
<reference evidence="4" key="2">
    <citation type="submission" date="2021-12" db="EMBL/GenBank/DDBJ databases">
        <title>Resequencing data analysis of finger millet.</title>
        <authorList>
            <person name="Hatakeyama M."/>
            <person name="Aluri S."/>
            <person name="Balachadran M.T."/>
            <person name="Sivarajan S.R."/>
            <person name="Poveda L."/>
            <person name="Shimizu-Inatsugi R."/>
            <person name="Schlapbach R."/>
            <person name="Sreeman S.M."/>
            <person name="Shimizu K.K."/>
        </authorList>
    </citation>
    <scope>NUCLEOTIDE SEQUENCE</scope>
</reference>
<evidence type="ECO:0000259" key="3">
    <source>
        <dbReference type="PROSITE" id="PS50097"/>
    </source>
</evidence>
<dbReference type="SUPFAM" id="SSF49599">
    <property type="entry name" value="TRAF domain-like"/>
    <property type="match status" value="1"/>
</dbReference>
<comment type="caution">
    <text evidence="4">The sequence shown here is derived from an EMBL/GenBank/DDBJ whole genome shotgun (WGS) entry which is preliminary data.</text>
</comment>
<dbReference type="InterPro" id="IPR011333">
    <property type="entry name" value="SKP1/BTB/POZ_sf"/>
</dbReference>
<proteinExistence type="inferred from homology"/>
<organism evidence="4 5">
    <name type="scientific">Eleusine coracana subsp. coracana</name>
    <dbReference type="NCBI Taxonomy" id="191504"/>
    <lineage>
        <taxon>Eukaryota</taxon>
        <taxon>Viridiplantae</taxon>
        <taxon>Streptophyta</taxon>
        <taxon>Embryophyta</taxon>
        <taxon>Tracheophyta</taxon>
        <taxon>Spermatophyta</taxon>
        <taxon>Magnoliopsida</taxon>
        <taxon>Liliopsida</taxon>
        <taxon>Poales</taxon>
        <taxon>Poaceae</taxon>
        <taxon>PACMAD clade</taxon>
        <taxon>Chloridoideae</taxon>
        <taxon>Cynodonteae</taxon>
        <taxon>Eleusininae</taxon>
        <taxon>Eleusine</taxon>
    </lineage>
</organism>
<dbReference type="InterPro" id="IPR008974">
    <property type="entry name" value="TRAF-like"/>
</dbReference>
<dbReference type="EMBL" id="BQKI01000082">
    <property type="protein sequence ID" value="GJN30637.1"/>
    <property type="molecule type" value="Genomic_DNA"/>
</dbReference>
<dbReference type="Proteomes" id="UP001054889">
    <property type="component" value="Unassembled WGS sequence"/>
</dbReference>
<dbReference type="PROSITE" id="PS50097">
    <property type="entry name" value="BTB"/>
    <property type="match status" value="1"/>
</dbReference>
<name>A0AAV5F7I6_ELECO</name>
<dbReference type="Pfam" id="PF22486">
    <property type="entry name" value="MATH_2"/>
    <property type="match status" value="1"/>
</dbReference>
<dbReference type="Gene3D" id="3.30.710.10">
    <property type="entry name" value="Potassium Channel Kv1.1, Chain A"/>
    <property type="match status" value="1"/>
</dbReference>
<feature type="domain" description="BTB" evidence="3">
    <location>
        <begin position="158"/>
        <end position="225"/>
    </location>
</feature>
<dbReference type="InterPro" id="IPR002083">
    <property type="entry name" value="MATH/TRAF_dom"/>
</dbReference>
<dbReference type="SMART" id="SM00225">
    <property type="entry name" value="BTB"/>
    <property type="match status" value="1"/>
</dbReference>